<keyword evidence="4" id="KW-0858">Xylan degradation</keyword>
<dbReference type="SUPFAM" id="SSF53474">
    <property type="entry name" value="alpha/beta-Hydrolases"/>
    <property type="match status" value="1"/>
</dbReference>
<evidence type="ECO:0000256" key="1">
    <source>
        <dbReference type="ARBA" id="ARBA00004613"/>
    </source>
</evidence>
<dbReference type="Gene3D" id="3.40.50.1820">
    <property type="entry name" value="alpha/beta hydrolase"/>
    <property type="match status" value="1"/>
</dbReference>
<dbReference type="InterPro" id="IPR043595">
    <property type="entry name" value="FaeB/C/D"/>
</dbReference>
<evidence type="ECO:0000256" key="3">
    <source>
        <dbReference type="ARBA" id="ARBA00022525"/>
    </source>
</evidence>
<keyword evidence="7" id="KW-0119">Carbohydrate metabolism</keyword>
<feature type="signal peptide" evidence="10">
    <location>
        <begin position="1"/>
        <end position="24"/>
    </location>
</feature>
<gene>
    <name evidence="11" type="ORF">EV646_1178</name>
</gene>
<dbReference type="GO" id="GO:0030600">
    <property type="term" value="F:feruloyl esterase activity"/>
    <property type="evidence" value="ECO:0007669"/>
    <property type="project" value="InterPro"/>
</dbReference>
<evidence type="ECO:0000256" key="7">
    <source>
        <dbReference type="ARBA" id="ARBA00023277"/>
    </source>
</evidence>
<evidence type="ECO:0000256" key="9">
    <source>
        <dbReference type="ARBA" id="ARBA00025250"/>
    </source>
</evidence>
<evidence type="ECO:0000256" key="2">
    <source>
        <dbReference type="ARBA" id="ARBA00010278"/>
    </source>
</evidence>
<protein>
    <submittedName>
        <fullName evidence="11">Poly(3-hydroxybutyrate) depolymerase</fullName>
    </submittedName>
</protein>
<dbReference type="OrthoDB" id="9764953at2"/>
<dbReference type="RefSeq" id="WP_132156607.1">
    <property type="nucleotide sequence ID" value="NZ_SLWR01000017.1"/>
</dbReference>
<comment type="caution">
    <text evidence="11">The sequence shown here is derived from an EMBL/GenBank/DDBJ whole genome shotgun (WGS) entry which is preliminary data.</text>
</comment>
<dbReference type="GO" id="GO:0005576">
    <property type="term" value="C:extracellular region"/>
    <property type="evidence" value="ECO:0007669"/>
    <property type="project" value="UniProtKB-SubCell"/>
</dbReference>
<accession>A0A4R2IAP2</accession>
<dbReference type="GO" id="GO:0045493">
    <property type="term" value="P:xylan catabolic process"/>
    <property type="evidence" value="ECO:0007669"/>
    <property type="project" value="UniProtKB-KW"/>
</dbReference>
<evidence type="ECO:0000313" key="12">
    <source>
        <dbReference type="Proteomes" id="UP000295573"/>
    </source>
</evidence>
<sequence length="588" mass="64990">MKNRLLIIVLTAAMMLPLTGSARAATALSLPPVQQLSATTPVYDPMAGIKMGISGLFERTISGTNRTAKLYVPKAANLGAYMVVLNVPEGEQTVSWLVESGWIGLAEKNKFLLYVFEPGASGQWRSPDEERSYLETAYANISVNSPDGRGTWYLPPESYYVVGYDRPGTVLQQIVMKDPTLVAAATFVNASDIDSAFLSQLHSTFYPTPDWNGQRVASSSVPLPVWIMEDRLDARASGVVRYWKDANQTEARSAGFHGGRIFHQRNGALKYYVADGSLSAVAVAEKVKNEKRLTTSIYDDFLSRYTRYGGNVGGNTLGWRPHYDKLGVQFRTMELAGRLREYMVYVPAKARQAARQGKNVPAVISLHGSGLTMYSMFDFSRWWEVADDEGFILVVPTGLNTQNRTGWGTTADHVDMTFLQLLLDEVKTDYNVDPGRIYLGGQSNGSMTTIAAGKNLGLSRNFAALGATSGGQTSSTTDYTGETLPFFVLFGEFDFWPADLSTPYVGETMRYWINRNDAIGTPTTPASVQRVGRYDISSWKNADGTTVARYGVTRGRGHSTIADEARVLWDWYSRWHKDAQGNNVQQPR</sequence>
<evidence type="ECO:0000256" key="10">
    <source>
        <dbReference type="SAM" id="SignalP"/>
    </source>
</evidence>
<dbReference type="EMBL" id="SLWR01000017">
    <property type="protein sequence ID" value="TCO40468.1"/>
    <property type="molecule type" value="Genomic_DNA"/>
</dbReference>
<keyword evidence="8" id="KW-0624">Polysaccharide degradation</keyword>
<dbReference type="AlphaFoldDB" id="A0A4R2IAP2"/>
<organism evidence="11 12">
    <name type="scientific">Kribbella antiqua</name>
    <dbReference type="NCBI Taxonomy" id="2512217"/>
    <lineage>
        <taxon>Bacteria</taxon>
        <taxon>Bacillati</taxon>
        <taxon>Actinomycetota</taxon>
        <taxon>Actinomycetes</taxon>
        <taxon>Propionibacteriales</taxon>
        <taxon>Kribbellaceae</taxon>
        <taxon>Kribbella</taxon>
    </lineage>
</organism>
<dbReference type="PANTHER" id="PTHR38050">
    <property type="match status" value="1"/>
</dbReference>
<comment type="subcellular location">
    <subcellularLocation>
        <location evidence="1">Secreted</location>
    </subcellularLocation>
</comment>
<evidence type="ECO:0000256" key="6">
    <source>
        <dbReference type="ARBA" id="ARBA00022801"/>
    </source>
</evidence>
<evidence type="ECO:0000256" key="5">
    <source>
        <dbReference type="ARBA" id="ARBA00022729"/>
    </source>
</evidence>
<evidence type="ECO:0000256" key="8">
    <source>
        <dbReference type="ARBA" id="ARBA00023326"/>
    </source>
</evidence>
<comment type="similarity">
    <text evidence="2">Belongs to the faeC family.</text>
</comment>
<reference evidence="11 12" key="1">
    <citation type="journal article" date="2015" name="Stand. Genomic Sci.">
        <title>Genomic Encyclopedia of Bacterial and Archaeal Type Strains, Phase III: the genomes of soil and plant-associated and newly described type strains.</title>
        <authorList>
            <person name="Whitman W.B."/>
            <person name="Woyke T."/>
            <person name="Klenk H.P."/>
            <person name="Zhou Y."/>
            <person name="Lilburn T.G."/>
            <person name="Beck B.J."/>
            <person name="De Vos P."/>
            <person name="Vandamme P."/>
            <person name="Eisen J.A."/>
            <person name="Garrity G."/>
            <person name="Hugenholtz P."/>
            <person name="Kyrpides N.C."/>
        </authorList>
    </citation>
    <scope>NUCLEOTIDE SEQUENCE [LARGE SCALE GENOMIC DNA]</scope>
    <source>
        <strain evidence="11 12">VKM Ac-2541</strain>
    </source>
</reference>
<name>A0A4R2IAP2_9ACTN</name>
<dbReference type="PANTHER" id="PTHR38050:SF1">
    <property type="entry name" value="FERULOYL ESTERASE C"/>
    <property type="match status" value="1"/>
</dbReference>
<evidence type="ECO:0000256" key="4">
    <source>
        <dbReference type="ARBA" id="ARBA00022651"/>
    </source>
</evidence>
<dbReference type="InterPro" id="IPR029058">
    <property type="entry name" value="AB_hydrolase_fold"/>
</dbReference>
<keyword evidence="3" id="KW-0964">Secreted</keyword>
<proteinExistence type="inferred from homology"/>
<keyword evidence="12" id="KW-1185">Reference proteome</keyword>
<keyword evidence="5 10" id="KW-0732">Signal</keyword>
<keyword evidence="6" id="KW-0378">Hydrolase</keyword>
<feature type="chain" id="PRO_5020318680" evidence="10">
    <location>
        <begin position="25"/>
        <end position="588"/>
    </location>
</feature>
<comment type="function">
    <text evidence="9">Involved in degradation of plant cell walls. Hydrolyzes the feruloyl-arabinose ester bond in arabinoxylans, and the feruloyl-galactose ester bond in pectin. Active against paranitrophenyl-acetate, methyl ferulate and wheat arabinoxylan.</text>
</comment>
<dbReference type="Proteomes" id="UP000295573">
    <property type="component" value="Unassembled WGS sequence"/>
</dbReference>
<evidence type="ECO:0000313" key="11">
    <source>
        <dbReference type="EMBL" id="TCO40468.1"/>
    </source>
</evidence>